<evidence type="ECO:0000313" key="2">
    <source>
        <dbReference type="EMBL" id="MBA4501184.1"/>
    </source>
</evidence>
<evidence type="ECO:0000313" key="3">
    <source>
        <dbReference type="Proteomes" id="UP000538931"/>
    </source>
</evidence>
<dbReference type="InterPro" id="IPR007410">
    <property type="entry name" value="LpqE-like"/>
</dbReference>
<keyword evidence="3" id="KW-1185">Reference proteome</keyword>
<feature type="chain" id="PRO_5030953384" evidence="1">
    <location>
        <begin position="21"/>
        <end position="155"/>
    </location>
</feature>
<keyword evidence="1" id="KW-0732">Signal</keyword>
<organism evidence="2 3">
    <name type="scientific">Marinobacterium marinum</name>
    <dbReference type="NCBI Taxonomy" id="2756129"/>
    <lineage>
        <taxon>Bacteria</taxon>
        <taxon>Pseudomonadati</taxon>
        <taxon>Pseudomonadota</taxon>
        <taxon>Gammaproteobacteria</taxon>
        <taxon>Oceanospirillales</taxon>
        <taxon>Oceanospirillaceae</taxon>
        <taxon>Marinobacterium</taxon>
    </lineage>
</organism>
<dbReference type="PANTHER" id="PTHR36302:SF1">
    <property type="entry name" value="COPPER CHAPERONE PCU(A)C"/>
    <property type="match status" value="1"/>
</dbReference>
<reference evidence="2 3" key="1">
    <citation type="submission" date="2020-07" db="EMBL/GenBank/DDBJ databases">
        <title>Bacterium isolated from marien macroalgae.</title>
        <authorList>
            <person name="Zhu K."/>
            <person name="Lu D."/>
            <person name="Du Z."/>
        </authorList>
    </citation>
    <scope>NUCLEOTIDE SEQUENCE [LARGE SCALE GENOMIC DNA]</scope>
    <source>
        <strain evidence="2 3">3-1745</strain>
    </source>
</reference>
<gene>
    <name evidence="2" type="ORF">H1S06_02215</name>
</gene>
<dbReference type="AlphaFoldDB" id="A0A7W1WVW3"/>
<sequence length="155" mass="16423">MKKTLSLIATGLLFSSVILAAEVDVNAPYVRATAPGQPNSAAFMQLGNKGDVTRLVGASSPAAQVVELHTHTHDQGVMRMRKIDFIELPSRSQVELAPGGLHIMLIGLEAPLQAGSHIDLTLKFDDGSSEQLSVPVQMVMPAGMQHGQPAPQGKH</sequence>
<dbReference type="SUPFAM" id="SSF110087">
    <property type="entry name" value="DR1885-like metal-binding protein"/>
    <property type="match status" value="1"/>
</dbReference>
<dbReference type="Gene3D" id="2.60.40.1890">
    <property type="entry name" value="PCu(A)C copper chaperone"/>
    <property type="match status" value="1"/>
</dbReference>
<dbReference type="InterPro" id="IPR036182">
    <property type="entry name" value="PCuAC_sf"/>
</dbReference>
<protein>
    <submittedName>
        <fullName evidence="2">Copper chaperone PCu(A)C</fullName>
    </submittedName>
</protein>
<dbReference type="InterPro" id="IPR058248">
    <property type="entry name" value="Lxx211020-like"/>
</dbReference>
<evidence type="ECO:0000256" key="1">
    <source>
        <dbReference type="SAM" id="SignalP"/>
    </source>
</evidence>
<dbReference type="Proteomes" id="UP000538931">
    <property type="component" value="Unassembled WGS sequence"/>
</dbReference>
<name>A0A7W1WVW3_9GAMM</name>
<dbReference type="PANTHER" id="PTHR36302">
    <property type="entry name" value="BLR7088 PROTEIN"/>
    <property type="match status" value="1"/>
</dbReference>
<accession>A0A7W1WVW3</accession>
<dbReference type="RefSeq" id="WP_181736781.1">
    <property type="nucleotide sequence ID" value="NZ_JACEMT010000033.1"/>
</dbReference>
<comment type="caution">
    <text evidence="2">The sequence shown here is derived from an EMBL/GenBank/DDBJ whole genome shotgun (WGS) entry which is preliminary data.</text>
</comment>
<feature type="signal peptide" evidence="1">
    <location>
        <begin position="1"/>
        <end position="20"/>
    </location>
</feature>
<dbReference type="Pfam" id="PF04314">
    <property type="entry name" value="PCuAC"/>
    <property type="match status" value="1"/>
</dbReference>
<proteinExistence type="predicted"/>
<dbReference type="EMBL" id="JACEMT010000033">
    <property type="protein sequence ID" value="MBA4501184.1"/>
    <property type="molecule type" value="Genomic_DNA"/>
</dbReference>